<evidence type="ECO:0000313" key="2">
    <source>
        <dbReference type="EMBL" id="KAF8476303.1"/>
    </source>
</evidence>
<proteinExistence type="predicted"/>
<sequence>MSEKRMKKSALAFTFTTPSSSILDSIQQYIDDDGTPSPEVDDYYECDQPPYKPPAPLTGPSPLFPIKCVRPQSPTPALELYHANAKKRQDPDLPFEFAVIMVEASKTLPVPKLTPAKVEKAIDKREDFIEGESAKSLGHVDTHISSHRSGSTDSSSSSSTAEGLRTLAAPELFVASRVRTQRLAGLRLDPPRPNRPRILPSQLEFLTHLYTTVGGPSPSESTKRPTVTSGHCDPYVHARAALVAERYQGTTGADMALLELLETLRAMPQLQTLRVQHCCAV</sequence>
<protein>
    <submittedName>
        <fullName evidence="2">Uncharacterized protein</fullName>
    </submittedName>
</protein>
<accession>A0A9P5T510</accession>
<comment type="caution">
    <text evidence="2">The sequence shown here is derived from an EMBL/GenBank/DDBJ whole genome shotgun (WGS) entry which is preliminary data.</text>
</comment>
<dbReference type="EMBL" id="WHVB01000015">
    <property type="protein sequence ID" value="KAF8476303.1"/>
    <property type="molecule type" value="Genomic_DNA"/>
</dbReference>
<dbReference type="Proteomes" id="UP000759537">
    <property type="component" value="Unassembled WGS sequence"/>
</dbReference>
<evidence type="ECO:0000256" key="1">
    <source>
        <dbReference type="SAM" id="MobiDB-lite"/>
    </source>
</evidence>
<gene>
    <name evidence="2" type="ORF">DFH94DRAFT_804320</name>
</gene>
<reference evidence="2" key="2">
    <citation type="journal article" date="2020" name="Nat. Commun.">
        <title>Large-scale genome sequencing of mycorrhizal fungi provides insights into the early evolution of symbiotic traits.</title>
        <authorList>
            <person name="Miyauchi S."/>
            <person name="Kiss E."/>
            <person name="Kuo A."/>
            <person name="Drula E."/>
            <person name="Kohler A."/>
            <person name="Sanchez-Garcia M."/>
            <person name="Morin E."/>
            <person name="Andreopoulos B."/>
            <person name="Barry K.W."/>
            <person name="Bonito G."/>
            <person name="Buee M."/>
            <person name="Carver A."/>
            <person name="Chen C."/>
            <person name="Cichocki N."/>
            <person name="Clum A."/>
            <person name="Culley D."/>
            <person name="Crous P.W."/>
            <person name="Fauchery L."/>
            <person name="Girlanda M."/>
            <person name="Hayes R.D."/>
            <person name="Keri Z."/>
            <person name="LaButti K."/>
            <person name="Lipzen A."/>
            <person name="Lombard V."/>
            <person name="Magnuson J."/>
            <person name="Maillard F."/>
            <person name="Murat C."/>
            <person name="Nolan M."/>
            <person name="Ohm R.A."/>
            <person name="Pangilinan J."/>
            <person name="Pereira M.F."/>
            <person name="Perotto S."/>
            <person name="Peter M."/>
            <person name="Pfister S."/>
            <person name="Riley R."/>
            <person name="Sitrit Y."/>
            <person name="Stielow J.B."/>
            <person name="Szollosi G."/>
            <person name="Zifcakova L."/>
            <person name="Stursova M."/>
            <person name="Spatafora J.W."/>
            <person name="Tedersoo L."/>
            <person name="Vaario L.M."/>
            <person name="Yamada A."/>
            <person name="Yan M."/>
            <person name="Wang P."/>
            <person name="Xu J."/>
            <person name="Bruns T."/>
            <person name="Baldrian P."/>
            <person name="Vilgalys R."/>
            <person name="Dunand C."/>
            <person name="Henrissat B."/>
            <person name="Grigoriev I.V."/>
            <person name="Hibbett D."/>
            <person name="Nagy L.G."/>
            <person name="Martin F.M."/>
        </authorList>
    </citation>
    <scope>NUCLEOTIDE SEQUENCE</scope>
    <source>
        <strain evidence="2">Prilba</strain>
    </source>
</reference>
<dbReference type="AlphaFoldDB" id="A0A9P5T510"/>
<feature type="region of interest" description="Disordered" evidence="1">
    <location>
        <begin position="133"/>
        <end position="162"/>
    </location>
</feature>
<organism evidence="2 3">
    <name type="scientific">Russula ochroleuca</name>
    <dbReference type="NCBI Taxonomy" id="152965"/>
    <lineage>
        <taxon>Eukaryota</taxon>
        <taxon>Fungi</taxon>
        <taxon>Dikarya</taxon>
        <taxon>Basidiomycota</taxon>
        <taxon>Agaricomycotina</taxon>
        <taxon>Agaricomycetes</taxon>
        <taxon>Russulales</taxon>
        <taxon>Russulaceae</taxon>
        <taxon>Russula</taxon>
    </lineage>
</organism>
<name>A0A9P5T510_9AGAM</name>
<reference evidence="2" key="1">
    <citation type="submission" date="2019-10" db="EMBL/GenBank/DDBJ databases">
        <authorList>
            <consortium name="DOE Joint Genome Institute"/>
            <person name="Kuo A."/>
            <person name="Miyauchi S."/>
            <person name="Kiss E."/>
            <person name="Drula E."/>
            <person name="Kohler A."/>
            <person name="Sanchez-Garcia M."/>
            <person name="Andreopoulos B."/>
            <person name="Barry K.W."/>
            <person name="Bonito G."/>
            <person name="Buee M."/>
            <person name="Carver A."/>
            <person name="Chen C."/>
            <person name="Cichocki N."/>
            <person name="Clum A."/>
            <person name="Culley D."/>
            <person name="Crous P.W."/>
            <person name="Fauchery L."/>
            <person name="Girlanda M."/>
            <person name="Hayes R."/>
            <person name="Keri Z."/>
            <person name="LaButti K."/>
            <person name="Lipzen A."/>
            <person name="Lombard V."/>
            <person name="Magnuson J."/>
            <person name="Maillard F."/>
            <person name="Morin E."/>
            <person name="Murat C."/>
            <person name="Nolan M."/>
            <person name="Ohm R."/>
            <person name="Pangilinan J."/>
            <person name="Pereira M."/>
            <person name="Perotto S."/>
            <person name="Peter M."/>
            <person name="Riley R."/>
            <person name="Sitrit Y."/>
            <person name="Stielow B."/>
            <person name="Szollosi G."/>
            <person name="Zifcakova L."/>
            <person name="Stursova M."/>
            <person name="Spatafora J.W."/>
            <person name="Tedersoo L."/>
            <person name="Vaario L.-M."/>
            <person name="Yamada A."/>
            <person name="Yan M."/>
            <person name="Wang P."/>
            <person name="Xu J."/>
            <person name="Bruns T."/>
            <person name="Baldrian P."/>
            <person name="Vilgalys R."/>
            <person name="Henrissat B."/>
            <person name="Grigoriev I.V."/>
            <person name="Hibbett D."/>
            <person name="Nagy L.G."/>
            <person name="Martin F.M."/>
        </authorList>
    </citation>
    <scope>NUCLEOTIDE SEQUENCE</scope>
    <source>
        <strain evidence="2">Prilba</strain>
    </source>
</reference>
<keyword evidence="3" id="KW-1185">Reference proteome</keyword>
<evidence type="ECO:0000313" key="3">
    <source>
        <dbReference type="Proteomes" id="UP000759537"/>
    </source>
</evidence>
<feature type="compositionally biased region" description="Low complexity" evidence="1">
    <location>
        <begin position="147"/>
        <end position="159"/>
    </location>
</feature>